<evidence type="ECO:0000313" key="4">
    <source>
        <dbReference type="Proteomes" id="UP000077755"/>
    </source>
</evidence>
<dbReference type="PANTHER" id="PTHR34121:SF8">
    <property type="match status" value="1"/>
</dbReference>
<organism evidence="3 4">
    <name type="scientific">Daucus carota subsp. sativus</name>
    <name type="common">Carrot</name>
    <dbReference type="NCBI Taxonomy" id="79200"/>
    <lineage>
        <taxon>Eukaryota</taxon>
        <taxon>Viridiplantae</taxon>
        <taxon>Streptophyta</taxon>
        <taxon>Embryophyta</taxon>
        <taxon>Tracheophyta</taxon>
        <taxon>Spermatophyta</taxon>
        <taxon>Magnoliopsida</taxon>
        <taxon>eudicotyledons</taxon>
        <taxon>Gunneridae</taxon>
        <taxon>Pentapetalae</taxon>
        <taxon>asterids</taxon>
        <taxon>campanulids</taxon>
        <taxon>Apiales</taxon>
        <taxon>Apiaceae</taxon>
        <taxon>Apioideae</taxon>
        <taxon>Scandiceae</taxon>
        <taxon>Daucinae</taxon>
        <taxon>Daucus</taxon>
        <taxon>Daucus sect. Daucus</taxon>
    </lineage>
</organism>
<feature type="region of interest" description="Disordered" evidence="2">
    <location>
        <begin position="739"/>
        <end position="771"/>
    </location>
</feature>
<sequence>MSWLKSAVTRAVTAGGNAVFEVTKAVEARGNAVVHQTGTASEDAKILQGRIAPQSTTRDLKQTVKTLEDVSVSTRGIERVQLLRVWLVALKETIRVFDEFTNSFTKPTVELYVDQDSGGKLMNFYDVFLYSEALEGMTLSMILEAPNEEEVSLLLEIFGLCLIGGREVHEATIKSILNIAHDFSDYEDEVLIRREELLQFAQSAIAGLKVNPDMKRIDSEVSEIQQKLEEMIRLENSISSANKSSQKTELTAEVRPKLKESMAKFKLCSKLETLLLRKKYLNNGDSPEIHAQKVDKLKVLSESLHSSTSKAEERIQEHRMQKEEAVRFRLSKTNETSQLEKDLEADLNSLERRKIELEAELQKVTSSFIVTKARLYNAREEREQFHQASNQILEHFNAKEDELSRSVATYRAEANACNAFIAFMEATWGFNSSYKSQKEKLVSDELKKHEEYFVDLAVLLLSVYKDELGPAFTNIRKLKDSIEGSQIATGVDIGNLEANKGRKHLEEEYLELEEKIITLFDVVESITKHFITRDAQNSTKGDHRIQELWNSLGNIKEQFETMERPMLEIERPETPGKQLPQRSSSAHMRSPRESFGKSPKRGRTLSLKLITAIPDSKSNLGKGERTPEVLSKYRMTLDDDSREGSTADDIDWEFDDLVTPRSFSTTRKSSPLAKSALEYTLSPLTLSPSAKSVSGSLSPGSLSPLAKPASLSALSLAKSESVSSLTKLASVSRLPKSASVSSLTKSASGSRLPKSASVSSLTKSASTSPLPKLASTSEYILSPFIKSSTEQSSATEQTLQFPLKSSIDDVESKDSSN</sequence>
<dbReference type="AlphaFoldDB" id="A0AAF0WXY5"/>
<feature type="region of interest" description="Disordered" evidence="2">
    <location>
        <begin position="787"/>
        <end position="817"/>
    </location>
</feature>
<feature type="compositionally biased region" description="Low complexity" evidence="2">
    <location>
        <begin position="739"/>
        <end position="770"/>
    </location>
</feature>
<name>A0AAF0WXY5_DAUCS</name>
<feature type="compositionally biased region" description="Low complexity" evidence="2">
    <location>
        <begin position="787"/>
        <end position="798"/>
    </location>
</feature>
<reference evidence="3" key="2">
    <citation type="submission" date="2022-03" db="EMBL/GenBank/DDBJ databases">
        <title>Draft title - Genomic analysis of global carrot germplasm unveils the trajectory of domestication and the origin of high carotenoid orange carrot.</title>
        <authorList>
            <person name="Iorizzo M."/>
            <person name="Ellison S."/>
            <person name="Senalik D."/>
            <person name="Macko-Podgorni A."/>
            <person name="Grzebelus D."/>
            <person name="Bostan H."/>
            <person name="Rolling W."/>
            <person name="Curaba J."/>
            <person name="Simon P."/>
        </authorList>
    </citation>
    <scope>NUCLEOTIDE SEQUENCE</scope>
    <source>
        <tissue evidence="3">Leaf</tissue>
    </source>
</reference>
<feature type="compositionally biased region" description="Basic and acidic residues" evidence="2">
    <location>
        <begin position="806"/>
        <end position="817"/>
    </location>
</feature>
<feature type="coiled-coil region" evidence="1">
    <location>
        <begin position="495"/>
        <end position="522"/>
    </location>
</feature>
<gene>
    <name evidence="3" type="ORF">DCAR_0415879</name>
</gene>
<evidence type="ECO:0000313" key="3">
    <source>
        <dbReference type="EMBL" id="WOG96543.1"/>
    </source>
</evidence>
<dbReference type="PANTHER" id="PTHR34121">
    <property type="entry name" value="MYOSIN-11"/>
    <property type="match status" value="1"/>
</dbReference>
<keyword evidence="1" id="KW-0175">Coiled coil</keyword>
<reference evidence="3" key="1">
    <citation type="journal article" date="2016" name="Nat. Genet.">
        <title>A high-quality carrot genome assembly provides new insights into carotenoid accumulation and asterid genome evolution.</title>
        <authorList>
            <person name="Iorizzo M."/>
            <person name="Ellison S."/>
            <person name="Senalik D."/>
            <person name="Zeng P."/>
            <person name="Satapoomin P."/>
            <person name="Huang J."/>
            <person name="Bowman M."/>
            <person name="Iovene M."/>
            <person name="Sanseverino W."/>
            <person name="Cavagnaro P."/>
            <person name="Yildiz M."/>
            <person name="Macko-Podgorni A."/>
            <person name="Moranska E."/>
            <person name="Grzebelus E."/>
            <person name="Grzebelus D."/>
            <person name="Ashrafi H."/>
            <person name="Zheng Z."/>
            <person name="Cheng S."/>
            <person name="Spooner D."/>
            <person name="Van Deynze A."/>
            <person name="Simon P."/>
        </authorList>
    </citation>
    <scope>NUCLEOTIDE SEQUENCE</scope>
    <source>
        <tissue evidence="3">Leaf</tissue>
    </source>
</reference>
<feature type="coiled-coil region" evidence="1">
    <location>
        <begin position="333"/>
        <end position="367"/>
    </location>
</feature>
<proteinExistence type="predicted"/>
<feature type="coiled-coil region" evidence="1">
    <location>
        <begin position="214"/>
        <end position="244"/>
    </location>
</feature>
<evidence type="ECO:0000256" key="2">
    <source>
        <dbReference type="SAM" id="MobiDB-lite"/>
    </source>
</evidence>
<dbReference type="EMBL" id="CP093346">
    <property type="protein sequence ID" value="WOG96543.1"/>
    <property type="molecule type" value="Genomic_DNA"/>
</dbReference>
<evidence type="ECO:0000256" key="1">
    <source>
        <dbReference type="SAM" id="Coils"/>
    </source>
</evidence>
<keyword evidence="4" id="KW-1185">Reference proteome</keyword>
<feature type="region of interest" description="Disordered" evidence="2">
    <location>
        <begin position="570"/>
        <end position="601"/>
    </location>
</feature>
<protein>
    <submittedName>
        <fullName evidence="3">Uncharacterized protein</fullName>
    </submittedName>
</protein>
<dbReference type="Proteomes" id="UP000077755">
    <property type="component" value="Chromosome 4"/>
</dbReference>
<accession>A0AAF0WXY5</accession>